<dbReference type="OrthoDB" id="2372097at2"/>
<evidence type="ECO:0000259" key="1">
    <source>
        <dbReference type="Pfam" id="PF14620"/>
    </source>
</evidence>
<dbReference type="Proteomes" id="UP000219252">
    <property type="component" value="Unassembled WGS sequence"/>
</dbReference>
<dbReference type="RefSeq" id="WP_097148962.1">
    <property type="nucleotide sequence ID" value="NZ_OBQC01000003.1"/>
</dbReference>
<evidence type="ECO:0000313" key="4">
    <source>
        <dbReference type="Proteomes" id="UP000219252"/>
    </source>
</evidence>
<reference evidence="4" key="1">
    <citation type="submission" date="2017-08" db="EMBL/GenBank/DDBJ databases">
        <authorList>
            <person name="Varghese N."/>
            <person name="Submissions S."/>
        </authorList>
    </citation>
    <scope>NUCLEOTIDE SEQUENCE [LARGE SCALE GENOMIC DNA]</scope>
    <source>
        <strain evidence="4">JC23</strain>
    </source>
</reference>
<dbReference type="InterPro" id="IPR014239">
    <property type="entry name" value="YpeB_PepSY1-2"/>
</dbReference>
<protein>
    <submittedName>
        <fullName evidence="3">Spore germination protein</fullName>
    </submittedName>
</protein>
<dbReference type="AlphaFoldDB" id="A0A285U763"/>
<feature type="domain" description="Sporulation protein YpeB N-terminal" evidence="2">
    <location>
        <begin position="25"/>
        <end position="115"/>
    </location>
</feature>
<dbReference type="GO" id="GO:0009847">
    <property type="term" value="P:spore germination"/>
    <property type="evidence" value="ECO:0007669"/>
    <property type="project" value="InterPro"/>
</dbReference>
<gene>
    <name evidence="3" type="ORF">SAMN05877842_103344</name>
</gene>
<evidence type="ECO:0000313" key="3">
    <source>
        <dbReference type="EMBL" id="SOC37770.1"/>
    </source>
</evidence>
<dbReference type="Pfam" id="PF14620">
    <property type="entry name" value="YPEB_PepSY1-2"/>
    <property type="match status" value="1"/>
</dbReference>
<accession>A0A285U763</accession>
<organism evidence="3 4">
    <name type="scientific">Ureibacillus acetophenoni</name>
    <dbReference type="NCBI Taxonomy" id="614649"/>
    <lineage>
        <taxon>Bacteria</taxon>
        <taxon>Bacillati</taxon>
        <taxon>Bacillota</taxon>
        <taxon>Bacilli</taxon>
        <taxon>Bacillales</taxon>
        <taxon>Caryophanaceae</taxon>
        <taxon>Ureibacillus</taxon>
    </lineage>
</organism>
<evidence type="ECO:0000259" key="2">
    <source>
        <dbReference type="Pfam" id="PF20769"/>
    </source>
</evidence>
<sequence>MKNAVYLLSIAVLALGLYSFEVRNENKQLERTVHAQYTNALTSASETLSTLQTSVNQSLLFQDKNALNKELDNIWRLSDQLRSSIGSLPLNQEVANNWIKYIGNIGDEARIAAEKGSYEEWHDKMGVVATNLRSLSNEWEVATSRYFENDGDFSKWQRVLNNETEDEQFTNIAQNLKTYGETDFPLTASESDWLKKRELQNLNDKEITKEQAIEVLELLIPNIKDAAYTVTKSRDDAPYPFYHIQFVKGSRMGYADITVKGGHIISFLSERPVQEDKNMSTQDIKDLTYEFVKNAGYKDVEIVEFRENHEVYHIAAARVYNDAIVYPDGIQFKVSKASGELLGLNAMEYVQKETIKEQPVNPIDWKQFFRPGTIVEEESMIYTENDLFELRLCYEVIARYDSDYNETFRVVVDAENHEVLKVEYMQ</sequence>
<dbReference type="InterPro" id="IPR048402">
    <property type="entry name" value="YpeB_N"/>
</dbReference>
<proteinExistence type="predicted"/>
<feature type="domain" description="Sporulation protein YpeB PepSY1 and PepSY2" evidence="1">
    <location>
        <begin position="166"/>
        <end position="355"/>
    </location>
</feature>
<dbReference type="Pfam" id="PF20769">
    <property type="entry name" value="YPEB_N"/>
    <property type="match status" value="1"/>
</dbReference>
<keyword evidence="4" id="KW-1185">Reference proteome</keyword>
<name>A0A285U763_9BACL</name>
<dbReference type="EMBL" id="OBQC01000003">
    <property type="protein sequence ID" value="SOC37770.1"/>
    <property type="molecule type" value="Genomic_DNA"/>
</dbReference>